<evidence type="ECO:0000256" key="9">
    <source>
        <dbReference type="ARBA" id="ARBA00022792"/>
    </source>
</evidence>
<feature type="transmembrane region" description="Helical" evidence="18">
    <location>
        <begin position="116"/>
        <end position="136"/>
    </location>
</feature>
<keyword evidence="9 18" id="KW-0999">Mitochondrion inner membrane</keyword>
<keyword evidence="7 18" id="KW-0679">Respiratory chain</keyword>
<keyword evidence="16 18" id="KW-0472">Membrane</keyword>
<dbReference type="InterPro" id="IPR050175">
    <property type="entry name" value="Complex_I_Subunit_2"/>
</dbReference>
<keyword evidence="8 18" id="KW-0812">Transmembrane</keyword>
<keyword evidence="13 18" id="KW-0520">NAD</keyword>
<evidence type="ECO:0000259" key="19">
    <source>
        <dbReference type="Pfam" id="PF00361"/>
    </source>
</evidence>
<dbReference type="InterPro" id="IPR001750">
    <property type="entry name" value="ND/Mrp_TM"/>
</dbReference>
<feature type="transmembrane region" description="Helical" evidence="18">
    <location>
        <begin position="192"/>
        <end position="211"/>
    </location>
</feature>
<evidence type="ECO:0000256" key="15">
    <source>
        <dbReference type="ARBA" id="ARBA00023128"/>
    </source>
</evidence>
<geneLocation type="mitochondrion" evidence="20"/>
<keyword evidence="12 18" id="KW-1133">Transmembrane helix</keyword>
<comment type="function">
    <text evidence="18">Core subunit of the mitochondrial membrane respiratory chain NADH dehydrogenase (Complex I) which catalyzes electron transfer from NADH through the respiratory chain, using ubiquinone as an electron acceptor. Essential for the catalytic activity and assembly of complex I.</text>
</comment>
<dbReference type="PRINTS" id="PR01436">
    <property type="entry name" value="NADHDHGNASE2"/>
</dbReference>
<dbReference type="GO" id="GO:0005743">
    <property type="term" value="C:mitochondrial inner membrane"/>
    <property type="evidence" value="ECO:0007669"/>
    <property type="project" value="UniProtKB-SubCell"/>
</dbReference>
<gene>
    <name evidence="20" type="primary">nad2</name>
</gene>
<organism evidence="20">
    <name type="scientific">Beybienkoa kurandanensis</name>
    <dbReference type="NCBI Taxonomy" id="2093483"/>
    <lineage>
        <taxon>Eukaryota</taxon>
        <taxon>Metazoa</taxon>
        <taxon>Ecdysozoa</taxon>
        <taxon>Arthropoda</taxon>
        <taxon>Hexapoda</taxon>
        <taxon>Insecta</taxon>
        <taxon>Pterygota</taxon>
        <taxon>Neoptera</taxon>
        <taxon>Polyneoptera</taxon>
        <taxon>Dictyoptera</taxon>
        <taxon>Blattodea</taxon>
        <taxon>Blaberoidea</taxon>
        <taxon>Blattellidae</taxon>
        <taxon>Beybienkoa</taxon>
    </lineage>
</organism>
<comment type="catalytic activity">
    <reaction evidence="17 18">
        <text>a ubiquinone + NADH + 5 H(+)(in) = a ubiquinol + NAD(+) + 4 H(+)(out)</text>
        <dbReference type="Rhea" id="RHEA:29091"/>
        <dbReference type="Rhea" id="RHEA-COMP:9565"/>
        <dbReference type="Rhea" id="RHEA-COMP:9566"/>
        <dbReference type="ChEBI" id="CHEBI:15378"/>
        <dbReference type="ChEBI" id="CHEBI:16389"/>
        <dbReference type="ChEBI" id="CHEBI:17976"/>
        <dbReference type="ChEBI" id="CHEBI:57540"/>
        <dbReference type="ChEBI" id="CHEBI:57945"/>
        <dbReference type="EC" id="7.1.1.2"/>
    </reaction>
</comment>
<evidence type="ECO:0000256" key="2">
    <source>
        <dbReference type="ARBA" id="ARBA00004448"/>
    </source>
</evidence>
<evidence type="ECO:0000256" key="6">
    <source>
        <dbReference type="ARBA" id="ARBA00022448"/>
    </source>
</evidence>
<evidence type="ECO:0000256" key="12">
    <source>
        <dbReference type="ARBA" id="ARBA00022989"/>
    </source>
</evidence>
<dbReference type="AlphaFoldDB" id="A0A2P1H940"/>
<dbReference type="EMBL" id="MG882208">
    <property type="protein sequence ID" value="AVN68046.1"/>
    <property type="molecule type" value="Genomic_DNA"/>
</dbReference>
<evidence type="ECO:0000256" key="14">
    <source>
        <dbReference type="ARBA" id="ARBA00023075"/>
    </source>
</evidence>
<sequence length="334" mass="37914">MLFFTTLISGMMITLSSNSWLGAWMGLEINLLSFIPIMSSNENIYTSEASLKYFLIQALASSVLLFFLISKVMIENMFFVFNSTVTSIVLTTPLLLKSGAAPLHWWFPSVMEGLSWINCFVLMTIQKIAPLVLISLTLNSNFFMTITIMSSVMIGSIGGYNQTSIRKILTYSSINHMGWMLSALLLGENFWLLYFTMYSFMTLVIILIISPSQISFINQTFLLNNDNPSMKLLLFTSLLSLGGLPPFLGFIPKWIIIQTMTTNNMIFLITFMVLFSLITLYYYLRITYSSFLILHSEPSWNIKIFNNNMYPLTLLMSSISVTGLTLVTIIISLY</sequence>
<dbReference type="EC" id="7.1.1.2" evidence="4 18"/>
<dbReference type="PANTHER" id="PTHR46552:SF1">
    <property type="entry name" value="NADH-UBIQUINONE OXIDOREDUCTASE CHAIN 2"/>
    <property type="match status" value="1"/>
</dbReference>
<feature type="transmembrane region" description="Helical" evidence="18">
    <location>
        <begin position="51"/>
        <end position="70"/>
    </location>
</feature>
<comment type="similarity">
    <text evidence="3 18">Belongs to the complex I subunit 2 family.</text>
</comment>
<comment type="subcellular location">
    <subcellularLocation>
        <location evidence="2 18">Mitochondrion inner membrane</location>
        <topology evidence="2 18">Multi-pass membrane protein</topology>
    </subcellularLocation>
</comment>
<evidence type="ECO:0000256" key="13">
    <source>
        <dbReference type="ARBA" id="ARBA00023027"/>
    </source>
</evidence>
<keyword evidence="11 18" id="KW-0249">Electron transport</keyword>
<keyword evidence="15 18" id="KW-0496">Mitochondrion</keyword>
<keyword evidence="6" id="KW-0813">Transport</keyword>
<evidence type="ECO:0000256" key="11">
    <source>
        <dbReference type="ARBA" id="ARBA00022982"/>
    </source>
</evidence>
<accession>A0A2P1H940</accession>
<keyword evidence="10 18" id="KW-1278">Translocase</keyword>
<dbReference type="GO" id="GO:0008137">
    <property type="term" value="F:NADH dehydrogenase (ubiquinone) activity"/>
    <property type="evidence" value="ECO:0007669"/>
    <property type="project" value="UniProtKB-EC"/>
</dbReference>
<evidence type="ECO:0000256" key="5">
    <source>
        <dbReference type="ARBA" id="ARBA00021008"/>
    </source>
</evidence>
<evidence type="ECO:0000256" key="1">
    <source>
        <dbReference type="ARBA" id="ARBA00003257"/>
    </source>
</evidence>
<protein>
    <recommendedName>
        <fullName evidence="5 18">NADH-ubiquinone oxidoreductase chain 2</fullName>
        <ecNumber evidence="4 18">7.1.1.2</ecNumber>
    </recommendedName>
</protein>
<name>A0A2P1H940_9NEOP</name>
<feature type="domain" description="NADH:quinone oxidoreductase/Mrp antiporter transmembrane" evidence="19">
    <location>
        <begin position="17"/>
        <end position="279"/>
    </location>
</feature>
<evidence type="ECO:0000313" key="20">
    <source>
        <dbReference type="EMBL" id="AVN68046.1"/>
    </source>
</evidence>
<dbReference type="Pfam" id="PF00361">
    <property type="entry name" value="Proton_antipo_M"/>
    <property type="match status" value="1"/>
</dbReference>
<dbReference type="GO" id="GO:0006120">
    <property type="term" value="P:mitochondrial electron transport, NADH to ubiquinone"/>
    <property type="evidence" value="ECO:0007669"/>
    <property type="project" value="InterPro"/>
</dbReference>
<dbReference type="InterPro" id="IPR003917">
    <property type="entry name" value="NADH_UbQ_OxRdtase_chain2"/>
</dbReference>
<evidence type="ECO:0000256" key="18">
    <source>
        <dbReference type="RuleBase" id="RU003403"/>
    </source>
</evidence>
<keyword evidence="14 18" id="KW-0830">Ubiquinone</keyword>
<feature type="transmembrane region" description="Helical" evidence="18">
    <location>
        <begin position="76"/>
        <end position="96"/>
    </location>
</feature>
<feature type="transmembrane region" description="Helical" evidence="18">
    <location>
        <begin position="264"/>
        <end position="284"/>
    </location>
</feature>
<evidence type="ECO:0000256" key="4">
    <source>
        <dbReference type="ARBA" id="ARBA00012944"/>
    </source>
</evidence>
<evidence type="ECO:0000256" key="7">
    <source>
        <dbReference type="ARBA" id="ARBA00022660"/>
    </source>
</evidence>
<evidence type="ECO:0000256" key="3">
    <source>
        <dbReference type="ARBA" id="ARBA00007012"/>
    </source>
</evidence>
<feature type="transmembrane region" description="Helical" evidence="18">
    <location>
        <begin position="232"/>
        <end position="252"/>
    </location>
</feature>
<proteinExistence type="inferred from homology"/>
<reference evidence="20" key="1">
    <citation type="journal article" date="2018" name="Mol. Biol. Evol.">
        <title>Transoceanic dispersal and plate tectonics shaped global cockroach distributions: evidence from mitochondrial phylogenomics.</title>
        <authorList>
            <person name="Bourguignon T."/>
            <person name="Qian T."/>
            <person name="Ho S.Y.W."/>
            <person name="Juna F."/>
            <person name="Wang Z."/>
            <person name="Arab D.A."/>
            <person name="Cameron S.L."/>
            <person name="Walker J."/>
            <person name="Rentz D."/>
            <person name="Evans T.A."/>
            <person name="Lo N."/>
        </authorList>
    </citation>
    <scope>NUCLEOTIDE SEQUENCE</scope>
</reference>
<comment type="function">
    <text evidence="1">Core subunit of the mitochondrial membrane respiratory chain NADH dehydrogenase (Complex I) that is believed to belong to the minimal assembly required for catalysis. Complex I functions in the transfer of electrons from NADH to the respiratory chain. The immediate electron acceptor for the enzyme is believed to be ubiquinone.</text>
</comment>
<feature type="transmembrane region" description="Helical" evidence="18">
    <location>
        <begin position="312"/>
        <end position="333"/>
    </location>
</feature>
<dbReference type="PANTHER" id="PTHR46552">
    <property type="entry name" value="NADH-UBIQUINONE OXIDOREDUCTASE CHAIN 2"/>
    <property type="match status" value="1"/>
</dbReference>
<feature type="transmembrane region" description="Helical" evidence="18">
    <location>
        <begin position="20"/>
        <end position="39"/>
    </location>
</feature>
<evidence type="ECO:0000256" key="10">
    <source>
        <dbReference type="ARBA" id="ARBA00022967"/>
    </source>
</evidence>
<evidence type="ECO:0000256" key="17">
    <source>
        <dbReference type="ARBA" id="ARBA00049551"/>
    </source>
</evidence>
<evidence type="ECO:0000256" key="8">
    <source>
        <dbReference type="ARBA" id="ARBA00022692"/>
    </source>
</evidence>
<evidence type="ECO:0000256" key="16">
    <source>
        <dbReference type="ARBA" id="ARBA00023136"/>
    </source>
</evidence>